<evidence type="ECO:0000313" key="1">
    <source>
        <dbReference type="EMBL" id="CUQ88106.1"/>
    </source>
</evidence>
<gene>
    <name evidence="1" type="ORF">ERS852540_01647</name>
</gene>
<dbReference type="EMBL" id="CZBY01000013">
    <property type="protein sequence ID" value="CUQ88106.1"/>
    <property type="molecule type" value="Genomic_DNA"/>
</dbReference>
<accession>A0A174ZVL4</accession>
<dbReference type="STRING" id="39492.ERS852540_01647"/>
<reference evidence="1 2" key="1">
    <citation type="submission" date="2015-09" db="EMBL/GenBank/DDBJ databases">
        <authorList>
            <consortium name="Pathogen Informatics"/>
        </authorList>
    </citation>
    <scope>NUCLEOTIDE SEQUENCE [LARGE SCALE GENOMIC DNA]</scope>
    <source>
        <strain evidence="1 2">2789STDY5834928</strain>
    </source>
</reference>
<dbReference type="AlphaFoldDB" id="A0A174ZVL4"/>
<organism evidence="1 2">
    <name type="scientific">[Eubacterium] siraeum</name>
    <dbReference type="NCBI Taxonomy" id="39492"/>
    <lineage>
        <taxon>Bacteria</taxon>
        <taxon>Bacillati</taxon>
        <taxon>Bacillota</taxon>
        <taxon>Clostridia</taxon>
        <taxon>Eubacteriales</taxon>
        <taxon>Oscillospiraceae</taxon>
        <taxon>Oscillospiraceae incertae sedis</taxon>
    </lineage>
</organism>
<dbReference type="Proteomes" id="UP000095662">
    <property type="component" value="Unassembled WGS sequence"/>
</dbReference>
<name>A0A174ZVL4_9FIRM</name>
<evidence type="ECO:0000313" key="2">
    <source>
        <dbReference type="Proteomes" id="UP000095662"/>
    </source>
</evidence>
<sequence>MAYVLEVISKDGKIKYINSAKATVYCPEYAARYDDKKTAMTVAAALLRNECYQSISVKKLSLELCVASYKRNRSLSFNFIYPDIYKGSSYK</sequence>
<proteinExistence type="predicted"/>
<protein>
    <submittedName>
        <fullName evidence="1">Uncharacterized protein</fullName>
    </submittedName>
</protein>